<evidence type="ECO:0000259" key="3">
    <source>
        <dbReference type="PROSITE" id="PS50222"/>
    </source>
</evidence>
<dbReference type="Pfam" id="PF24681">
    <property type="entry name" value="Kelch_KLHDC2_KLHL20_DRC7"/>
    <property type="match status" value="1"/>
</dbReference>
<organism evidence="4 5">
    <name type="scientific">Acropora cervicornis</name>
    <name type="common">Staghorn coral</name>
    <dbReference type="NCBI Taxonomy" id="6130"/>
    <lineage>
        <taxon>Eukaryota</taxon>
        <taxon>Metazoa</taxon>
        <taxon>Cnidaria</taxon>
        <taxon>Anthozoa</taxon>
        <taxon>Hexacorallia</taxon>
        <taxon>Scleractinia</taxon>
        <taxon>Astrocoeniina</taxon>
        <taxon>Acroporidae</taxon>
        <taxon>Acropora</taxon>
    </lineage>
</organism>
<keyword evidence="2" id="KW-0106">Calcium</keyword>
<dbReference type="GO" id="GO:0003682">
    <property type="term" value="F:chromatin binding"/>
    <property type="evidence" value="ECO:0007669"/>
    <property type="project" value="InterPro"/>
</dbReference>
<dbReference type="SMART" id="SM00054">
    <property type="entry name" value="EFh"/>
    <property type="match status" value="2"/>
</dbReference>
<dbReference type="GO" id="GO:0005509">
    <property type="term" value="F:calcium ion binding"/>
    <property type="evidence" value="ECO:0007669"/>
    <property type="project" value="InterPro"/>
</dbReference>
<dbReference type="Gene3D" id="1.10.238.10">
    <property type="entry name" value="EF-hand"/>
    <property type="match status" value="1"/>
</dbReference>
<gene>
    <name evidence="4" type="ORF">P5673_005009</name>
</gene>
<protein>
    <submittedName>
        <fullName evidence="4">Leucine-zipper-like transcriptional regulator 1</fullName>
    </submittedName>
</protein>
<dbReference type="Proteomes" id="UP001249851">
    <property type="component" value="Unassembled WGS sequence"/>
</dbReference>
<dbReference type="InterPro" id="IPR002048">
    <property type="entry name" value="EF_hand_dom"/>
</dbReference>
<dbReference type="CDD" id="cd00051">
    <property type="entry name" value="EFh"/>
    <property type="match status" value="1"/>
</dbReference>
<dbReference type="Pfam" id="PF13405">
    <property type="entry name" value="EF-hand_6"/>
    <property type="match status" value="1"/>
</dbReference>
<dbReference type="AlphaFoldDB" id="A0AAD9VDD2"/>
<evidence type="ECO:0000313" key="5">
    <source>
        <dbReference type="Proteomes" id="UP001249851"/>
    </source>
</evidence>
<dbReference type="PROSITE" id="PS00018">
    <property type="entry name" value="EF_HAND_1"/>
    <property type="match status" value="1"/>
</dbReference>
<dbReference type="PROSITE" id="PS50222">
    <property type="entry name" value="EF_HAND_2"/>
    <property type="match status" value="1"/>
</dbReference>
<evidence type="ECO:0000313" key="4">
    <source>
        <dbReference type="EMBL" id="KAK2570229.1"/>
    </source>
</evidence>
<dbReference type="SUPFAM" id="SSF47473">
    <property type="entry name" value="EF-hand"/>
    <property type="match status" value="1"/>
</dbReference>
<reference evidence="4" key="2">
    <citation type="journal article" date="2023" name="Science">
        <title>Genomic signatures of disease resistance in endangered staghorn corals.</title>
        <authorList>
            <person name="Vollmer S.V."/>
            <person name="Selwyn J.D."/>
            <person name="Despard B.A."/>
            <person name="Roesel C.L."/>
        </authorList>
    </citation>
    <scope>NUCLEOTIDE SEQUENCE</scope>
    <source>
        <strain evidence="4">K2</strain>
    </source>
</reference>
<feature type="domain" description="EF-hand" evidence="3">
    <location>
        <begin position="76"/>
        <end position="111"/>
    </location>
</feature>
<dbReference type="EMBL" id="JARQWQ010000008">
    <property type="protein sequence ID" value="KAK2570229.1"/>
    <property type="molecule type" value="Genomic_DNA"/>
</dbReference>
<dbReference type="InterPro" id="IPR015915">
    <property type="entry name" value="Kelch-typ_b-propeller"/>
</dbReference>
<keyword evidence="1" id="KW-0880">Kelch repeat</keyword>
<keyword evidence="5" id="KW-1185">Reference proteome</keyword>
<evidence type="ECO:0000256" key="1">
    <source>
        <dbReference type="ARBA" id="ARBA00022441"/>
    </source>
</evidence>
<dbReference type="Gene3D" id="2.120.10.80">
    <property type="entry name" value="Kelch-type beta propeller"/>
    <property type="match status" value="2"/>
</dbReference>
<accession>A0AAD9VDD2</accession>
<dbReference type="InterPro" id="IPR052637">
    <property type="entry name" value="KLHDC3-like"/>
</dbReference>
<dbReference type="InterPro" id="IPR011043">
    <property type="entry name" value="Gal_Oxase/kelch_b-propeller"/>
</dbReference>
<dbReference type="InterPro" id="IPR006652">
    <property type="entry name" value="Kelch_1"/>
</dbReference>
<reference evidence="4" key="1">
    <citation type="journal article" date="2023" name="G3 (Bethesda)">
        <title>Whole genome assembly and annotation of the endangered Caribbean coral Acropora cervicornis.</title>
        <authorList>
            <person name="Selwyn J.D."/>
            <person name="Vollmer S.V."/>
        </authorList>
    </citation>
    <scope>NUCLEOTIDE SEQUENCE</scope>
    <source>
        <strain evidence="4">K2</strain>
    </source>
</reference>
<sequence length="760" mass="85583">MGQDLAKQVHPTLNRVEARNCAVYVPQPKDLYVKKSSSTDPLKRLQNMVNVFKKLAALSPKDKFIDRKTFLHYFPLDGDLAERLFRAFDKDGNGRIDCDEFLGGLALCLRGSTEERGQIIFDMFNLDDEGGYRTSADVESTIDEFIRDALSQFNDTTNGKLSKAEFISWMRRHPVILDSVFQHCSIRDKRVSKGFQYDRLHDSPMPPSTVASTHQGTRRTELLSQTWVDGLQQETEESHVANEDVFSGSYANSNYLWSPVFPASLSMPCARSRHSVCVWDGGLFVYGGRGTRGTLKDFWRYDIGSNTWDHVTVEGDLKPPSLQEHTALTYKGKMYVFGGDFTTTNDTPLWTFNFREKVWGKQADKSWGPSTRRCHSAVLHEASMFVFGGYIDMRGASDELWQYELDTSKWNRIKWKGEGPSPRYSHSAVSGAGGMWVYGGLEGLQVKSDLWRWSFVSHSWSRIKSRGGPPGLFGHSAIKIGEGMLIFGGEATDGNLQNTMWRFDLGNRTWSTVRPHSGISPPIRSCFSMGVVPSSSFVLSIRPSTSLSAPPCTPMPSSFLRNESLENRSVTRRELREDSWPDPVTQWDITAGSMASLASESMLPNAVAKFAFNKPDKNRPTSLISTVDYQNPREVYENPRGMTLSDDALHEPHDSKVELHLNSSSGERSQTLPFRGVSGVKKGRVQSHELLNVDSSMCTDLRKSLAHPVVCLLVLGGKTRNHTEMGRTLDFWRCDIDPGKGVFFNAKCFLFARLLFFKEY</sequence>
<dbReference type="GO" id="GO:0005737">
    <property type="term" value="C:cytoplasm"/>
    <property type="evidence" value="ECO:0007669"/>
    <property type="project" value="TreeGrafter"/>
</dbReference>
<dbReference type="PANTHER" id="PTHR46461:SF4">
    <property type="entry name" value="LEUCINE-ZIPPER-LIKE TRANSCRIPTIONAL REGULATOR 1"/>
    <property type="match status" value="1"/>
</dbReference>
<dbReference type="InterPro" id="IPR011992">
    <property type="entry name" value="EF-hand-dom_pair"/>
</dbReference>
<comment type="caution">
    <text evidence="4">The sequence shown here is derived from an EMBL/GenBank/DDBJ whole genome shotgun (WGS) entry which is preliminary data.</text>
</comment>
<dbReference type="InterPro" id="IPR018247">
    <property type="entry name" value="EF_Hand_1_Ca_BS"/>
</dbReference>
<proteinExistence type="predicted"/>
<dbReference type="Pfam" id="PF01344">
    <property type="entry name" value="Kelch_1"/>
    <property type="match status" value="1"/>
</dbReference>
<evidence type="ECO:0000256" key="2">
    <source>
        <dbReference type="ARBA" id="ARBA00022837"/>
    </source>
</evidence>
<dbReference type="SUPFAM" id="SSF50965">
    <property type="entry name" value="Galactose oxidase, central domain"/>
    <property type="match status" value="1"/>
</dbReference>
<dbReference type="PANTHER" id="PTHR46461">
    <property type="entry name" value="KELCH DOMAIN-CONTAINING PROTEIN 3"/>
    <property type="match status" value="1"/>
</dbReference>
<name>A0AAD9VDD2_ACRCE</name>